<keyword evidence="4 6" id="KW-1133">Transmembrane helix</keyword>
<feature type="transmembrane region" description="Helical" evidence="6">
    <location>
        <begin position="147"/>
        <end position="166"/>
    </location>
</feature>
<sequence length="221" mass="24069">MRNVLAALLLGLLLWYRRGFGNILPDREERSAACLVGILQIGVMTGGTTLAMQYIDASRTVLIAYSMPLWSAVLSFLYLNERASRSMLMALCLGSTGMAVLVAPWSRDWSSPGPMLGSGIALLATLGWASGSILHRSRTWRSDLWQLVFVQLLAGAVFSLVAAVLFEVHTTSFTPTFVAIAICSPIGPSILGFWFWARALRQLSVTTASQALLLSPRHVQL</sequence>
<keyword evidence="9" id="KW-1185">Reference proteome</keyword>
<dbReference type="Proteomes" id="UP001597371">
    <property type="component" value="Unassembled WGS sequence"/>
</dbReference>
<evidence type="ECO:0000313" key="8">
    <source>
        <dbReference type="EMBL" id="MFD2238193.1"/>
    </source>
</evidence>
<accession>A0ABW5CQ58</accession>
<feature type="transmembrane region" description="Helical" evidence="6">
    <location>
        <begin position="115"/>
        <end position="135"/>
    </location>
</feature>
<dbReference type="InterPro" id="IPR050638">
    <property type="entry name" value="AA-Vitamin_Transporters"/>
</dbReference>
<feature type="transmembrane region" description="Helical" evidence="6">
    <location>
        <begin position="178"/>
        <end position="197"/>
    </location>
</feature>
<protein>
    <submittedName>
        <fullName evidence="8">DMT family transporter</fullName>
    </submittedName>
</protein>
<dbReference type="EMBL" id="JBHUIJ010000015">
    <property type="protein sequence ID" value="MFD2238193.1"/>
    <property type="molecule type" value="Genomic_DNA"/>
</dbReference>
<evidence type="ECO:0000259" key="7">
    <source>
        <dbReference type="Pfam" id="PF00892"/>
    </source>
</evidence>
<feature type="domain" description="EamA" evidence="7">
    <location>
        <begin position="2"/>
        <end position="102"/>
    </location>
</feature>
<feature type="transmembrane region" description="Helical" evidence="6">
    <location>
        <begin position="86"/>
        <end position="103"/>
    </location>
</feature>
<evidence type="ECO:0000256" key="6">
    <source>
        <dbReference type="SAM" id="Phobius"/>
    </source>
</evidence>
<dbReference type="InterPro" id="IPR000620">
    <property type="entry name" value="EamA_dom"/>
</dbReference>
<keyword evidence="3 6" id="KW-0812">Transmembrane</keyword>
<gene>
    <name evidence="8" type="ORF">ACFSKQ_12080</name>
</gene>
<keyword evidence="5 6" id="KW-0472">Membrane</keyword>
<name>A0ABW5CQ58_9HYPH</name>
<feature type="transmembrane region" description="Helical" evidence="6">
    <location>
        <begin position="62"/>
        <end position="79"/>
    </location>
</feature>
<dbReference type="PANTHER" id="PTHR32322:SF2">
    <property type="entry name" value="EAMA DOMAIN-CONTAINING PROTEIN"/>
    <property type="match status" value="1"/>
</dbReference>
<reference evidence="9" key="1">
    <citation type="journal article" date="2019" name="Int. J. Syst. Evol. Microbiol.">
        <title>The Global Catalogue of Microorganisms (GCM) 10K type strain sequencing project: providing services to taxonomists for standard genome sequencing and annotation.</title>
        <authorList>
            <consortium name="The Broad Institute Genomics Platform"/>
            <consortium name="The Broad Institute Genome Sequencing Center for Infectious Disease"/>
            <person name="Wu L."/>
            <person name="Ma J."/>
        </authorList>
    </citation>
    <scope>NUCLEOTIDE SEQUENCE [LARGE SCALE GENOMIC DNA]</scope>
    <source>
        <strain evidence="9">ZS-35-S2</strain>
    </source>
</reference>
<evidence type="ECO:0000256" key="3">
    <source>
        <dbReference type="ARBA" id="ARBA00022692"/>
    </source>
</evidence>
<feature type="domain" description="EamA" evidence="7">
    <location>
        <begin position="117"/>
        <end position="216"/>
    </location>
</feature>
<evidence type="ECO:0000256" key="1">
    <source>
        <dbReference type="ARBA" id="ARBA00004141"/>
    </source>
</evidence>
<organism evidence="8 9">
    <name type="scientific">Aureimonas populi</name>
    <dbReference type="NCBI Taxonomy" id="1701758"/>
    <lineage>
        <taxon>Bacteria</taxon>
        <taxon>Pseudomonadati</taxon>
        <taxon>Pseudomonadota</taxon>
        <taxon>Alphaproteobacteria</taxon>
        <taxon>Hyphomicrobiales</taxon>
        <taxon>Aurantimonadaceae</taxon>
        <taxon>Aureimonas</taxon>
    </lineage>
</organism>
<dbReference type="InterPro" id="IPR037185">
    <property type="entry name" value="EmrE-like"/>
</dbReference>
<comment type="subcellular location">
    <subcellularLocation>
        <location evidence="1">Membrane</location>
        <topology evidence="1">Multi-pass membrane protein</topology>
    </subcellularLocation>
</comment>
<proteinExistence type="inferred from homology"/>
<dbReference type="PANTHER" id="PTHR32322">
    <property type="entry name" value="INNER MEMBRANE TRANSPORTER"/>
    <property type="match status" value="1"/>
</dbReference>
<dbReference type="SUPFAM" id="SSF103481">
    <property type="entry name" value="Multidrug resistance efflux transporter EmrE"/>
    <property type="match status" value="1"/>
</dbReference>
<evidence type="ECO:0000256" key="5">
    <source>
        <dbReference type="ARBA" id="ARBA00023136"/>
    </source>
</evidence>
<comment type="similarity">
    <text evidence="2">Belongs to the EamA transporter family.</text>
</comment>
<evidence type="ECO:0000256" key="4">
    <source>
        <dbReference type="ARBA" id="ARBA00022989"/>
    </source>
</evidence>
<evidence type="ECO:0000313" key="9">
    <source>
        <dbReference type="Proteomes" id="UP001597371"/>
    </source>
</evidence>
<comment type="caution">
    <text evidence="8">The sequence shown here is derived from an EMBL/GenBank/DDBJ whole genome shotgun (WGS) entry which is preliminary data.</text>
</comment>
<dbReference type="RefSeq" id="WP_209738960.1">
    <property type="nucleotide sequence ID" value="NZ_CP072611.1"/>
</dbReference>
<dbReference type="Pfam" id="PF00892">
    <property type="entry name" value="EamA"/>
    <property type="match status" value="2"/>
</dbReference>
<evidence type="ECO:0000256" key="2">
    <source>
        <dbReference type="ARBA" id="ARBA00007362"/>
    </source>
</evidence>